<evidence type="ECO:0000313" key="10">
    <source>
        <dbReference type="Proteomes" id="UP000018766"/>
    </source>
</evidence>
<dbReference type="AlphaFoldDB" id="V8FSQ0"/>
<dbReference type="OrthoDB" id="9802672at2"/>
<dbReference type="Pfam" id="PF21175">
    <property type="entry name" value="RecR_C"/>
    <property type="match status" value="1"/>
</dbReference>
<proteinExistence type="inferred from homology"/>
<dbReference type="PATRIC" id="fig|1414851.3.peg.2395"/>
<dbReference type="SMART" id="SM00493">
    <property type="entry name" value="TOPRIM"/>
    <property type="match status" value="1"/>
</dbReference>
<evidence type="ECO:0000313" key="9">
    <source>
        <dbReference type="EMBL" id="ETD67324.1"/>
    </source>
</evidence>
<evidence type="ECO:0000256" key="1">
    <source>
        <dbReference type="ARBA" id="ARBA00022723"/>
    </source>
</evidence>
<dbReference type="InterPro" id="IPR006171">
    <property type="entry name" value="TOPRIM_dom"/>
</dbReference>
<reference evidence="9 10" key="1">
    <citation type="submission" date="2013-11" db="EMBL/GenBank/DDBJ databases">
        <title>Genomic analysis of Pelistega sp. HM-7.</title>
        <authorList>
            <person name="Kumbhare S.V."/>
            <person name="Shetty S.A."/>
            <person name="Sharma O."/>
            <person name="Dhotre D.P."/>
        </authorList>
    </citation>
    <scope>NUCLEOTIDE SEQUENCE [LARGE SCALE GENOMIC DNA]</scope>
    <source>
        <strain evidence="9 10">HM-7</strain>
    </source>
</reference>
<dbReference type="InterPro" id="IPR023627">
    <property type="entry name" value="Rcmb_RecR"/>
</dbReference>
<dbReference type="Pfam" id="PF21176">
    <property type="entry name" value="RecR_HhH"/>
    <property type="match status" value="1"/>
</dbReference>
<dbReference type="PANTHER" id="PTHR30446">
    <property type="entry name" value="RECOMBINATION PROTEIN RECR"/>
    <property type="match status" value="1"/>
</dbReference>
<evidence type="ECO:0000256" key="4">
    <source>
        <dbReference type="ARBA" id="ARBA00022833"/>
    </source>
</evidence>
<dbReference type="RefSeq" id="WP_023952921.1">
    <property type="nucleotide sequence ID" value="NZ_AYSV01000122.1"/>
</dbReference>
<evidence type="ECO:0000256" key="6">
    <source>
        <dbReference type="ARBA" id="ARBA00023204"/>
    </source>
</evidence>
<accession>V8FSQ0</accession>
<dbReference type="Pfam" id="PF02132">
    <property type="entry name" value="RecR_ZnF"/>
    <property type="match status" value="1"/>
</dbReference>
<dbReference type="InterPro" id="IPR034137">
    <property type="entry name" value="TOPRIM_RecR"/>
</dbReference>
<protein>
    <recommendedName>
        <fullName evidence="7">Recombination protein RecR</fullName>
    </recommendedName>
</protein>
<dbReference type="HAMAP" id="MF_00017">
    <property type="entry name" value="RecR"/>
    <property type="match status" value="1"/>
</dbReference>
<comment type="caution">
    <text evidence="9">The sequence shown here is derived from an EMBL/GenBank/DDBJ whole genome shotgun (WGS) entry which is preliminary data.</text>
</comment>
<dbReference type="NCBIfam" id="TIGR00615">
    <property type="entry name" value="recR"/>
    <property type="match status" value="1"/>
</dbReference>
<dbReference type="CDD" id="cd01025">
    <property type="entry name" value="TOPRIM_recR"/>
    <property type="match status" value="1"/>
</dbReference>
<evidence type="ECO:0000259" key="8">
    <source>
        <dbReference type="PROSITE" id="PS50880"/>
    </source>
</evidence>
<evidence type="ECO:0000256" key="2">
    <source>
        <dbReference type="ARBA" id="ARBA00022763"/>
    </source>
</evidence>
<feature type="domain" description="Toprim" evidence="8">
    <location>
        <begin position="83"/>
        <end position="178"/>
    </location>
</feature>
<dbReference type="PROSITE" id="PS50880">
    <property type="entry name" value="TOPRIM"/>
    <property type="match status" value="1"/>
</dbReference>
<dbReference type="PANTHER" id="PTHR30446:SF0">
    <property type="entry name" value="RECOMBINATION PROTEIN RECR"/>
    <property type="match status" value="1"/>
</dbReference>
<dbReference type="Gene3D" id="3.40.1360.10">
    <property type="match status" value="1"/>
</dbReference>
<keyword evidence="1 7" id="KW-0479">Metal-binding</keyword>
<keyword evidence="4 7" id="KW-0862">Zinc</keyword>
<dbReference type="InterPro" id="IPR015967">
    <property type="entry name" value="Rcmb_RecR_Znf"/>
</dbReference>
<dbReference type="SUPFAM" id="SSF111304">
    <property type="entry name" value="Recombination protein RecR"/>
    <property type="match status" value="1"/>
</dbReference>
<dbReference type="GO" id="GO:0006310">
    <property type="term" value="P:DNA recombination"/>
    <property type="evidence" value="ECO:0007669"/>
    <property type="project" value="UniProtKB-UniRule"/>
</dbReference>
<dbReference type="Pfam" id="PF13662">
    <property type="entry name" value="Toprim_4"/>
    <property type="match status" value="1"/>
</dbReference>
<dbReference type="PROSITE" id="PS01300">
    <property type="entry name" value="RECR"/>
    <property type="match status" value="1"/>
</dbReference>
<comment type="function">
    <text evidence="7">May play a role in DNA repair. It seems to be involved in an RecBC-independent recombinational process of DNA repair. It may act with RecF and RecO.</text>
</comment>
<keyword evidence="3 7" id="KW-0863">Zinc-finger</keyword>
<dbReference type="GO" id="GO:0003677">
    <property type="term" value="F:DNA binding"/>
    <property type="evidence" value="ECO:0007669"/>
    <property type="project" value="UniProtKB-UniRule"/>
</dbReference>
<gene>
    <name evidence="7 9" type="primary">recR</name>
    <name evidence="9" type="ORF">V757_11480</name>
</gene>
<keyword evidence="10" id="KW-1185">Reference proteome</keyword>
<evidence type="ECO:0000256" key="7">
    <source>
        <dbReference type="HAMAP-Rule" id="MF_00017"/>
    </source>
</evidence>
<keyword evidence="2 7" id="KW-0227">DNA damage</keyword>
<keyword evidence="5 7" id="KW-0233">DNA recombination</keyword>
<dbReference type="InterPro" id="IPR000093">
    <property type="entry name" value="DNA_Rcmb_RecR"/>
</dbReference>
<organism evidence="9 10">
    <name type="scientific">Pelistega indica</name>
    <dbReference type="NCBI Taxonomy" id="1414851"/>
    <lineage>
        <taxon>Bacteria</taxon>
        <taxon>Pseudomonadati</taxon>
        <taxon>Pseudomonadota</taxon>
        <taxon>Betaproteobacteria</taxon>
        <taxon>Burkholderiales</taxon>
        <taxon>Alcaligenaceae</taxon>
        <taxon>Pelistega</taxon>
    </lineage>
</organism>
<dbReference type="EMBL" id="AYSV01000122">
    <property type="protein sequence ID" value="ETD67324.1"/>
    <property type="molecule type" value="Genomic_DNA"/>
</dbReference>
<feature type="zinc finger region" description="C4-type" evidence="7">
    <location>
        <begin position="60"/>
        <end position="75"/>
    </location>
</feature>
<sequence>MALLPDPEPLFELIEALNTLPGIGKRTARRMAYHLLQYDREGAAKISETINQALNELKHCQMCNSFTTEDICPICASQRRDHSLLCVVETAADLNMIEASHGYHGLYYVLMGKVSPLDGVGAQKLNLERLFHRVLDYPVQEVILATNFTAEGETTAHYLGNVLRDQGIKVSRIARGVPSGSELEYVDAGTIAWALTERRTD</sequence>
<dbReference type="GO" id="GO:0008270">
    <property type="term" value="F:zinc ion binding"/>
    <property type="evidence" value="ECO:0007669"/>
    <property type="project" value="UniProtKB-KW"/>
</dbReference>
<dbReference type="Proteomes" id="UP000018766">
    <property type="component" value="Unassembled WGS sequence"/>
</dbReference>
<name>V8FSQ0_9BURK</name>
<evidence type="ECO:0000256" key="5">
    <source>
        <dbReference type="ARBA" id="ARBA00023172"/>
    </source>
</evidence>
<evidence type="ECO:0000256" key="3">
    <source>
        <dbReference type="ARBA" id="ARBA00022771"/>
    </source>
</evidence>
<dbReference type="GO" id="GO:0006281">
    <property type="term" value="P:DNA repair"/>
    <property type="evidence" value="ECO:0007669"/>
    <property type="project" value="UniProtKB-UniRule"/>
</dbReference>
<comment type="similarity">
    <text evidence="7">Belongs to the RecR family.</text>
</comment>
<dbReference type="Gene3D" id="1.10.8.420">
    <property type="entry name" value="RecR Domain 1"/>
    <property type="match status" value="1"/>
</dbReference>
<keyword evidence="6 7" id="KW-0234">DNA repair</keyword>